<proteinExistence type="predicted"/>
<dbReference type="VEuPathDB" id="VectorBase:ACON2_031799"/>
<protein>
    <submittedName>
        <fullName evidence="2">Uncharacterized protein</fullName>
    </submittedName>
</protein>
<evidence type="ECO:0000256" key="1">
    <source>
        <dbReference type="SAM" id="MobiDB-lite"/>
    </source>
</evidence>
<accession>A0A8W7PCN7</accession>
<organism evidence="2">
    <name type="scientific">Anopheles coluzzii</name>
    <name type="common">African malaria mosquito</name>
    <dbReference type="NCBI Taxonomy" id="1518534"/>
    <lineage>
        <taxon>Eukaryota</taxon>
        <taxon>Metazoa</taxon>
        <taxon>Ecdysozoa</taxon>
        <taxon>Arthropoda</taxon>
        <taxon>Hexapoda</taxon>
        <taxon>Insecta</taxon>
        <taxon>Pterygota</taxon>
        <taxon>Neoptera</taxon>
        <taxon>Endopterygota</taxon>
        <taxon>Diptera</taxon>
        <taxon>Nematocera</taxon>
        <taxon>Culicoidea</taxon>
        <taxon>Culicidae</taxon>
        <taxon>Anophelinae</taxon>
        <taxon>Anopheles</taxon>
    </lineage>
</organism>
<name>A0A8W7PCN7_ANOCL</name>
<evidence type="ECO:0000313" key="2">
    <source>
        <dbReference type="EnsemblMetazoa" id="ACOM028875-PA.1"/>
    </source>
</evidence>
<dbReference type="EnsemblMetazoa" id="ACOM028875-RA">
    <property type="protein sequence ID" value="ACOM028875-PA.1"/>
    <property type="gene ID" value="ACOM028875"/>
</dbReference>
<feature type="region of interest" description="Disordered" evidence="1">
    <location>
        <begin position="1"/>
        <end position="131"/>
    </location>
</feature>
<sequence>MSGSRKETVELVPLSDGEEGQPRSKASDILPRRQHGPNNHGSIHSLVEPQAGGHHTTMSSGGTLRLSASATQLTGAAGPGAGSKPGISTADGGAKLTATESDAVAQQGGEGEGAGKTVLLLDGGGERGEQRQRLRAVADLQAGSSSTSLTVATATANGAAAKM</sequence>
<dbReference type="AlphaFoldDB" id="A0A8W7PCN7"/>
<feature type="compositionally biased region" description="Low complexity" evidence="1">
    <location>
        <begin position="52"/>
        <end position="63"/>
    </location>
</feature>
<reference evidence="2" key="1">
    <citation type="submission" date="2022-08" db="UniProtKB">
        <authorList>
            <consortium name="EnsemblMetazoa"/>
        </authorList>
    </citation>
    <scope>IDENTIFICATION</scope>
</reference>
<dbReference type="Proteomes" id="UP000075882">
    <property type="component" value="Unassembled WGS sequence"/>
</dbReference>